<dbReference type="AlphaFoldDB" id="A0AAU7JUR7"/>
<reference evidence="1" key="1">
    <citation type="submission" date="2024-05" db="EMBL/GenBank/DDBJ databases">
        <authorList>
            <person name="Kim S."/>
            <person name="Heo J."/>
            <person name="Choi H."/>
            <person name="Choi Y."/>
            <person name="Kwon S.-W."/>
            <person name="Kim Y."/>
        </authorList>
    </citation>
    <scope>NUCLEOTIDE SEQUENCE</scope>
    <source>
        <strain evidence="1">KACC 23699</strain>
    </source>
</reference>
<dbReference type="RefSeq" id="WP_406831684.1">
    <property type="nucleotide sequence ID" value="NZ_CP157483.1"/>
</dbReference>
<evidence type="ECO:0000313" key="1">
    <source>
        <dbReference type="EMBL" id="XBO44203.1"/>
    </source>
</evidence>
<dbReference type="EMBL" id="CP157483">
    <property type="protein sequence ID" value="XBO44203.1"/>
    <property type="molecule type" value="Genomic_DNA"/>
</dbReference>
<name>A0AAU7JUR7_9MICO</name>
<accession>A0AAU7JUR7</accession>
<protein>
    <submittedName>
        <fullName evidence="1">Uncharacterized protein</fullName>
    </submittedName>
</protein>
<proteinExistence type="predicted"/>
<sequence>MNEDAGLDSLNPADTPARDGRLFRAIIAAQREVDQATEHLRTAVASARQHGDSWTVIGVALGLSAQAAQQEFEQG</sequence>
<organism evidence="1">
    <name type="scientific">Pedococcus sp. KACC 23699</name>
    <dbReference type="NCBI Taxonomy" id="3149228"/>
    <lineage>
        <taxon>Bacteria</taxon>
        <taxon>Bacillati</taxon>
        <taxon>Actinomycetota</taxon>
        <taxon>Actinomycetes</taxon>
        <taxon>Micrococcales</taxon>
        <taxon>Intrasporangiaceae</taxon>
        <taxon>Pedococcus</taxon>
    </lineage>
</organism>
<gene>
    <name evidence="1" type="ORF">ABEG17_02440</name>
</gene>